<evidence type="ECO:0000259" key="5">
    <source>
        <dbReference type="PROSITE" id="PS50975"/>
    </source>
</evidence>
<dbReference type="AlphaFoldDB" id="A0A9W5YH15"/>
<accession>A0A9W5YH15</accession>
<evidence type="ECO:0000313" key="6">
    <source>
        <dbReference type="EMBL" id="GKX31018.1"/>
    </source>
</evidence>
<protein>
    <recommendedName>
        <fullName evidence="5">ATP-grasp domain-containing protein</fullName>
    </recommendedName>
</protein>
<evidence type="ECO:0000256" key="3">
    <source>
        <dbReference type="ARBA" id="ARBA00022840"/>
    </source>
</evidence>
<dbReference type="PANTHER" id="PTHR43585">
    <property type="entry name" value="FUMIPYRROLE BIOSYNTHESIS PROTEIN C"/>
    <property type="match status" value="1"/>
</dbReference>
<name>A0A9W5YH15_9FIRM</name>
<dbReference type="RefSeq" id="WP_281817656.1">
    <property type="nucleotide sequence ID" value="NZ_BRLB01000013.1"/>
</dbReference>
<comment type="caution">
    <text evidence="6">The sequence shown here is derived from an EMBL/GenBank/DDBJ whole genome shotgun (WGS) entry which is preliminary data.</text>
</comment>
<evidence type="ECO:0000256" key="1">
    <source>
        <dbReference type="ARBA" id="ARBA00022598"/>
    </source>
</evidence>
<proteinExistence type="predicted"/>
<reference evidence="6" key="1">
    <citation type="submission" date="2022-06" db="EMBL/GenBank/DDBJ databases">
        <title>Vallitalea longa sp. nov., an anaerobic bacterium isolated from marine sediment.</title>
        <authorList>
            <person name="Hirano S."/>
            <person name="Terahara T."/>
            <person name="Mori K."/>
            <person name="Hamada M."/>
            <person name="Matsumoto R."/>
            <person name="Kobayashi T."/>
        </authorList>
    </citation>
    <scope>NUCLEOTIDE SEQUENCE</scope>
    <source>
        <strain evidence="6">SH18-1</strain>
    </source>
</reference>
<keyword evidence="2 4" id="KW-0547">Nucleotide-binding</keyword>
<dbReference type="PROSITE" id="PS50975">
    <property type="entry name" value="ATP_GRASP"/>
    <property type="match status" value="1"/>
</dbReference>
<organism evidence="6 7">
    <name type="scientific">Vallitalea longa</name>
    <dbReference type="NCBI Taxonomy" id="2936439"/>
    <lineage>
        <taxon>Bacteria</taxon>
        <taxon>Bacillati</taxon>
        <taxon>Bacillota</taxon>
        <taxon>Clostridia</taxon>
        <taxon>Lachnospirales</taxon>
        <taxon>Vallitaleaceae</taxon>
        <taxon>Vallitalea</taxon>
    </lineage>
</organism>
<dbReference type="InterPro" id="IPR011761">
    <property type="entry name" value="ATP-grasp"/>
</dbReference>
<dbReference type="Pfam" id="PF18603">
    <property type="entry name" value="LAL_C2"/>
    <property type="match status" value="1"/>
</dbReference>
<feature type="domain" description="ATP-grasp" evidence="5">
    <location>
        <begin position="114"/>
        <end position="314"/>
    </location>
</feature>
<dbReference type="Gene3D" id="3.30.470.20">
    <property type="entry name" value="ATP-grasp fold, B domain"/>
    <property type="match status" value="1"/>
</dbReference>
<keyword evidence="3 4" id="KW-0067">ATP-binding</keyword>
<dbReference type="Proteomes" id="UP001144256">
    <property type="component" value="Unassembled WGS sequence"/>
</dbReference>
<dbReference type="EMBL" id="BRLB01000013">
    <property type="protein sequence ID" value="GKX31018.1"/>
    <property type="molecule type" value="Genomic_DNA"/>
</dbReference>
<evidence type="ECO:0000256" key="2">
    <source>
        <dbReference type="ARBA" id="ARBA00022741"/>
    </source>
</evidence>
<dbReference type="InterPro" id="IPR040570">
    <property type="entry name" value="LAL_C2"/>
</dbReference>
<dbReference type="PANTHER" id="PTHR43585:SF2">
    <property type="entry name" value="ATP-GRASP ENZYME FSQD"/>
    <property type="match status" value="1"/>
</dbReference>
<keyword evidence="7" id="KW-1185">Reference proteome</keyword>
<evidence type="ECO:0000256" key="4">
    <source>
        <dbReference type="PROSITE-ProRule" id="PRU00409"/>
    </source>
</evidence>
<dbReference type="GO" id="GO:0005524">
    <property type="term" value="F:ATP binding"/>
    <property type="evidence" value="ECO:0007669"/>
    <property type="project" value="UniProtKB-UniRule"/>
</dbReference>
<gene>
    <name evidence="6" type="ORF">SH1V18_34980</name>
</gene>
<dbReference type="GO" id="GO:0016874">
    <property type="term" value="F:ligase activity"/>
    <property type="evidence" value="ECO:0007669"/>
    <property type="project" value="UniProtKB-KW"/>
</dbReference>
<dbReference type="GO" id="GO:0046872">
    <property type="term" value="F:metal ion binding"/>
    <property type="evidence" value="ECO:0007669"/>
    <property type="project" value="InterPro"/>
</dbReference>
<sequence>MKILMIGLNPRVIYNIENIKDDISLYIIEEEELYRNNFKEFTSILIKGIKIGAYQQSLDCVEVACKWNEIIGFDAVIPGREYSVFAVNEIAKKLRFPRLGDLAASSMTNKYKLRNEAYKLGILQPKYKKIENYKELISFYRGKPMILKPANRQASVGVVRINNGDELKSAWQEVTNASEGNKVVTERQLKWEYIAEDFIEGHELSVETFVKDGQVLFNNITKKLTMSNKYSVELGHIVPGDFSDEEKKSIIAAKQALIQGLGVENGILHSEWMLNDKGPYLIECAGRAPGDNIPELFELSYGINLFQIFINILSGKNAVFPDKPIGVSCISYFTAQPGKLLEVIGLDELKKMDGFVRAELSVSPGHIIEPVTSNYSRMGFTIFTAISHKKIYELISDAKKTIKFKVM</sequence>
<evidence type="ECO:0000313" key="7">
    <source>
        <dbReference type="Proteomes" id="UP001144256"/>
    </source>
</evidence>
<dbReference type="InterPro" id="IPR052032">
    <property type="entry name" value="ATP-dep_AA_Ligase"/>
</dbReference>
<dbReference type="Pfam" id="PF13535">
    <property type="entry name" value="ATP-grasp_4"/>
    <property type="match status" value="1"/>
</dbReference>
<dbReference type="SUPFAM" id="SSF56059">
    <property type="entry name" value="Glutathione synthetase ATP-binding domain-like"/>
    <property type="match status" value="1"/>
</dbReference>
<keyword evidence="1" id="KW-0436">Ligase</keyword>